<gene>
    <name evidence="1" type="ORF">C7Y72_15825</name>
</gene>
<dbReference type="EMBL" id="PYYB01000002">
    <property type="protein sequence ID" value="PTL56430.1"/>
    <property type="molecule type" value="Genomic_DNA"/>
</dbReference>
<dbReference type="AlphaFoldDB" id="A0A2T4UF85"/>
<dbReference type="InterPro" id="IPR023393">
    <property type="entry name" value="START-like_dom_sf"/>
</dbReference>
<dbReference type="CDD" id="cd07821">
    <property type="entry name" value="PYR_PYL_RCAR_like"/>
    <property type="match status" value="1"/>
</dbReference>
<evidence type="ECO:0000313" key="1">
    <source>
        <dbReference type="EMBL" id="PTL56430.1"/>
    </source>
</evidence>
<reference evidence="1 2" key="1">
    <citation type="submission" date="2018-03" db="EMBL/GenBank/DDBJ databases">
        <title>Aquarubrobacter algicola gen. nov., sp. nov., a novel actinobacterium isolated from shallow eutrophic lake during the end of cyanobacterial harmful algal blooms.</title>
        <authorList>
            <person name="Chun S.J."/>
        </authorList>
    </citation>
    <scope>NUCLEOTIDE SEQUENCE [LARGE SCALE GENOMIC DNA]</scope>
    <source>
        <strain evidence="1 2">Seoho-28</strain>
    </source>
</reference>
<keyword evidence="2" id="KW-1185">Reference proteome</keyword>
<dbReference type="InterPro" id="IPR019587">
    <property type="entry name" value="Polyketide_cyclase/dehydratase"/>
</dbReference>
<dbReference type="OrthoDB" id="581838at2"/>
<evidence type="ECO:0000313" key="2">
    <source>
        <dbReference type="Proteomes" id="UP000240739"/>
    </source>
</evidence>
<dbReference type="SUPFAM" id="SSF55961">
    <property type="entry name" value="Bet v1-like"/>
    <property type="match status" value="1"/>
</dbReference>
<name>A0A2T4UF85_9ACTN</name>
<dbReference type="Gene3D" id="3.30.530.20">
    <property type="match status" value="1"/>
</dbReference>
<dbReference type="RefSeq" id="WP_107570149.1">
    <property type="nucleotide sequence ID" value="NZ_PYYB01000002.1"/>
</dbReference>
<organism evidence="1 2">
    <name type="scientific">Paraconexibacter algicola</name>
    <dbReference type="NCBI Taxonomy" id="2133960"/>
    <lineage>
        <taxon>Bacteria</taxon>
        <taxon>Bacillati</taxon>
        <taxon>Actinomycetota</taxon>
        <taxon>Thermoleophilia</taxon>
        <taxon>Solirubrobacterales</taxon>
        <taxon>Paraconexibacteraceae</taxon>
        <taxon>Paraconexibacter</taxon>
    </lineage>
</organism>
<proteinExistence type="predicted"/>
<sequence length="156" mass="16958">MAFSCAPTDESFLTSAPKIYRDSFAIPLPAAAVWADLTSDSALHWCKALTTVRWTSPRPHGVGATKTVKVLGLISLDERYIAWDEGTRKAFVGDRSNLPLIKRIAEDYVVTPTGDSSCRFDWTIAVEPTAAGRPGGPLNGAIFGSLFKDTRRHYGA</sequence>
<dbReference type="Pfam" id="PF10604">
    <property type="entry name" value="Polyketide_cyc2"/>
    <property type="match status" value="1"/>
</dbReference>
<comment type="caution">
    <text evidence="1">The sequence shown here is derived from an EMBL/GenBank/DDBJ whole genome shotgun (WGS) entry which is preliminary data.</text>
</comment>
<dbReference type="Proteomes" id="UP000240739">
    <property type="component" value="Unassembled WGS sequence"/>
</dbReference>
<accession>A0A2T4UF85</accession>
<protein>
    <submittedName>
        <fullName evidence="1">MxaD family protein</fullName>
    </submittedName>
</protein>